<keyword evidence="3 9" id="KW-0813">Transport</keyword>
<keyword evidence="8 9" id="KW-0472">Membrane</keyword>
<gene>
    <name evidence="10" type="ORF">UX05_C0016G0007</name>
</gene>
<evidence type="ECO:0000256" key="8">
    <source>
        <dbReference type="ARBA" id="ARBA00023136"/>
    </source>
</evidence>
<evidence type="ECO:0000256" key="2">
    <source>
        <dbReference type="ARBA" id="ARBA00008445"/>
    </source>
</evidence>
<feature type="transmembrane region" description="Helical" evidence="9">
    <location>
        <begin position="6"/>
        <end position="26"/>
    </location>
</feature>
<keyword evidence="5 9" id="KW-0653">Protein transport</keyword>
<proteinExistence type="inferred from homology"/>
<evidence type="ECO:0000256" key="9">
    <source>
        <dbReference type="RuleBase" id="RU365087"/>
    </source>
</evidence>
<keyword evidence="6 9" id="KW-1133">Transmembrane helix</keyword>
<comment type="similarity">
    <text evidence="2 9">Belongs to the SecG family.</text>
</comment>
<evidence type="ECO:0000256" key="7">
    <source>
        <dbReference type="ARBA" id="ARBA00023010"/>
    </source>
</evidence>
<dbReference type="InterPro" id="IPR004692">
    <property type="entry name" value="SecG"/>
</dbReference>
<keyword evidence="9" id="KW-1003">Cell membrane</keyword>
<comment type="function">
    <text evidence="9">Involved in protein export. Participates in an early event of protein translocation.</text>
</comment>
<protein>
    <recommendedName>
        <fullName evidence="9">Protein-export membrane protein SecG</fullName>
    </recommendedName>
</protein>
<evidence type="ECO:0000313" key="10">
    <source>
        <dbReference type="EMBL" id="KKU01836.1"/>
    </source>
</evidence>
<reference evidence="10 11" key="1">
    <citation type="journal article" date="2015" name="Nature">
        <title>rRNA introns, odd ribosomes, and small enigmatic genomes across a large radiation of phyla.</title>
        <authorList>
            <person name="Brown C.T."/>
            <person name="Hug L.A."/>
            <person name="Thomas B.C."/>
            <person name="Sharon I."/>
            <person name="Castelle C.J."/>
            <person name="Singh A."/>
            <person name="Wilkins M.J."/>
            <person name="Williams K.H."/>
            <person name="Banfield J.F."/>
        </authorList>
    </citation>
    <scope>NUCLEOTIDE SEQUENCE [LARGE SCALE GENOMIC DNA]</scope>
</reference>
<sequence length="70" mass="7616">MKTWLILAQIITGIVLISLVLLQAKGTGLGRAFGSIAYHSKRGVEKMVFRSTILIAVIFVALSILNVLTF</sequence>
<organism evidence="10 11">
    <name type="scientific">Candidatus Amesbacteria bacterium GW2011_GWC2_45_19</name>
    <dbReference type="NCBI Taxonomy" id="1618366"/>
    <lineage>
        <taxon>Bacteria</taxon>
        <taxon>Candidatus Amesiibacteriota</taxon>
    </lineage>
</organism>
<evidence type="ECO:0000256" key="5">
    <source>
        <dbReference type="ARBA" id="ARBA00022927"/>
    </source>
</evidence>
<comment type="subcellular location">
    <subcellularLocation>
        <location evidence="9">Cell membrane</location>
        <topology evidence="9">Multi-pass membrane protein</topology>
    </subcellularLocation>
    <subcellularLocation>
        <location evidence="1">Membrane</location>
        <topology evidence="1">Multi-pass membrane protein</topology>
    </subcellularLocation>
</comment>
<keyword evidence="7 9" id="KW-0811">Translocation</keyword>
<evidence type="ECO:0000256" key="3">
    <source>
        <dbReference type="ARBA" id="ARBA00022448"/>
    </source>
</evidence>
<dbReference type="AlphaFoldDB" id="A0A0G1M0U0"/>
<evidence type="ECO:0000256" key="6">
    <source>
        <dbReference type="ARBA" id="ARBA00022989"/>
    </source>
</evidence>
<keyword evidence="4 9" id="KW-0812">Transmembrane</keyword>
<evidence type="ECO:0000256" key="1">
    <source>
        <dbReference type="ARBA" id="ARBA00004141"/>
    </source>
</evidence>
<dbReference type="GO" id="GO:0015450">
    <property type="term" value="F:protein-transporting ATPase activity"/>
    <property type="evidence" value="ECO:0007669"/>
    <property type="project" value="UniProtKB-UniRule"/>
</dbReference>
<name>A0A0G1M0U0_9BACT</name>
<dbReference type="NCBIfam" id="TIGR00810">
    <property type="entry name" value="secG"/>
    <property type="match status" value="1"/>
</dbReference>
<feature type="transmembrane region" description="Helical" evidence="9">
    <location>
        <begin position="47"/>
        <end position="68"/>
    </location>
</feature>
<evidence type="ECO:0000256" key="4">
    <source>
        <dbReference type="ARBA" id="ARBA00022692"/>
    </source>
</evidence>
<dbReference type="GO" id="GO:0009306">
    <property type="term" value="P:protein secretion"/>
    <property type="evidence" value="ECO:0007669"/>
    <property type="project" value="UniProtKB-UniRule"/>
</dbReference>
<evidence type="ECO:0000313" key="11">
    <source>
        <dbReference type="Proteomes" id="UP000034264"/>
    </source>
</evidence>
<accession>A0A0G1M0U0</accession>
<dbReference type="EMBL" id="LCKS01000016">
    <property type="protein sequence ID" value="KKU01836.1"/>
    <property type="molecule type" value="Genomic_DNA"/>
</dbReference>
<comment type="caution">
    <text evidence="10">The sequence shown here is derived from an EMBL/GenBank/DDBJ whole genome shotgun (WGS) entry which is preliminary data.</text>
</comment>
<dbReference type="Proteomes" id="UP000034264">
    <property type="component" value="Unassembled WGS sequence"/>
</dbReference>
<dbReference type="GO" id="GO:0005886">
    <property type="term" value="C:plasma membrane"/>
    <property type="evidence" value="ECO:0007669"/>
    <property type="project" value="UniProtKB-SubCell"/>
</dbReference>
<dbReference type="Pfam" id="PF03840">
    <property type="entry name" value="SecG"/>
    <property type="match status" value="1"/>
</dbReference>